<keyword evidence="10" id="KW-1185">Reference proteome</keyword>
<feature type="transmembrane region" description="Helical" evidence="7">
    <location>
        <begin position="393"/>
        <end position="413"/>
    </location>
</feature>
<dbReference type="STRING" id="1081109.A0A168EEV4"/>
<comment type="subcellular location">
    <subcellularLocation>
        <location evidence="1">Membrane</location>
        <topology evidence="1">Multi-pass membrane protein</topology>
    </subcellularLocation>
</comment>
<dbReference type="GO" id="GO:0016020">
    <property type="term" value="C:membrane"/>
    <property type="evidence" value="ECO:0007669"/>
    <property type="project" value="UniProtKB-SubCell"/>
</dbReference>
<dbReference type="PANTHER" id="PTHR48020">
    <property type="entry name" value="PROTON MYO-INOSITOL COTRANSPORTER"/>
    <property type="match status" value="1"/>
</dbReference>
<evidence type="ECO:0000256" key="4">
    <source>
        <dbReference type="ARBA" id="ARBA00022692"/>
    </source>
</evidence>
<gene>
    <name evidence="9" type="ORF">AAL_03242</name>
</gene>
<evidence type="ECO:0000259" key="8">
    <source>
        <dbReference type="PROSITE" id="PS50850"/>
    </source>
</evidence>
<dbReference type="NCBIfam" id="TIGR00879">
    <property type="entry name" value="SP"/>
    <property type="match status" value="1"/>
</dbReference>
<comment type="caution">
    <text evidence="9">The sequence shown here is derived from an EMBL/GenBank/DDBJ whole genome shotgun (WGS) entry which is preliminary data.</text>
</comment>
<dbReference type="GO" id="GO:0015798">
    <property type="term" value="P:myo-inositol transport"/>
    <property type="evidence" value="ECO:0007669"/>
    <property type="project" value="UniProtKB-ARBA"/>
</dbReference>
<evidence type="ECO:0000313" key="9">
    <source>
        <dbReference type="EMBL" id="KZZ98724.1"/>
    </source>
</evidence>
<dbReference type="Proteomes" id="UP000078544">
    <property type="component" value="Unassembled WGS sequence"/>
</dbReference>
<evidence type="ECO:0000256" key="5">
    <source>
        <dbReference type="ARBA" id="ARBA00022989"/>
    </source>
</evidence>
<dbReference type="InterPro" id="IPR020846">
    <property type="entry name" value="MFS_dom"/>
</dbReference>
<organism evidence="9 10">
    <name type="scientific">Moelleriella libera RCEF 2490</name>
    <dbReference type="NCBI Taxonomy" id="1081109"/>
    <lineage>
        <taxon>Eukaryota</taxon>
        <taxon>Fungi</taxon>
        <taxon>Dikarya</taxon>
        <taxon>Ascomycota</taxon>
        <taxon>Pezizomycotina</taxon>
        <taxon>Sordariomycetes</taxon>
        <taxon>Hypocreomycetidae</taxon>
        <taxon>Hypocreales</taxon>
        <taxon>Clavicipitaceae</taxon>
        <taxon>Moelleriella</taxon>
    </lineage>
</organism>
<dbReference type="Pfam" id="PF00083">
    <property type="entry name" value="Sugar_tr"/>
    <property type="match status" value="1"/>
</dbReference>
<dbReference type="PRINTS" id="PR00171">
    <property type="entry name" value="SUGRTRNSPORT"/>
</dbReference>
<reference evidence="9 10" key="1">
    <citation type="journal article" date="2016" name="Genome Biol. Evol.">
        <title>Divergent and convergent evolution of fungal pathogenicity.</title>
        <authorList>
            <person name="Shang Y."/>
            <person name="Xiao G."/>
            <person name="Zheng P."/>
            <person name="Cen K."/>
            <person name="Zhan S."/>
            <person name="Wang C."/>
        </authorList>
    </citation>
    <scope>NUCLEOTIDE SEQUENCE [LARGE SCALE GENOMIC DNA]</scope>
    <source>
        <strain evidence="9 10">RCEF 2490</strain>
    </source>
</reference>
<dbReference type="AlphaFoldDB" id="A0A168EEV4"/>
<dbReference type="Gene3D" id="1.20.1250.20">
    <property type="entry name" value="MFS general substrate transporter like domains"/>
    <property type="match status" value="1"/>
</dbReference>
<evidence type="ECO:0000256" key="6">
    <source>
        <dbReference type="ARBA" id="ARBA00023136"/>
    </source>
</evidence>
<dbReference type="InterPro" id="IPR005829">
    <property type="entry name" value="Sugar_transporter_CS"/>
</dbReference>
<feature type="transmembrane region" description="Helical" evidence="7">
    <location>
        <begin position="303"/>
        <end position="322"/>
    </location>
</feature>
<keyword evidence="3" id="KW-0813">Transport</keyword>
<feature type="transmembrane region" description="Helical" evidence="7">
    <location>
        <begin position="486"/>
        <end position="503"/>
    </location>
</feature>
<feature type="transmembrane region" description="Helical" evidence="7">
    <location>
        <begin position="277"/>
        <end position="297"/>
    </location>
</feature>
<feature type="transmembrane region" description="Helical" evidence="7">
    <location>
        <begin position="136"/>
        <end position="153"/>
    </location>
</feature>
<dbReference type="GO" id="GO:0015791">
    <property type="term" value="P:polyol transmembrane transport"/>
    <property type="evidence" value="ECO:0007669"/>
    <property type="project" value="UniProtKB-ARBA"/>
</dbReference>
<dbReference type="GO" id="GO:0022857">
    <property type="term" value="F:transmembrane transporter activity"/>
    <property type="evidence" value="ECO:0007669"/>
    <property type="project" value="InterPro"/>
</dbReference>
<evidence type="ECO:0000256" key="7">
    <source>
        <dbReference type="SAM" id="Phobius"/>
    </source>
</evidence>
<dbReference type="PROSITE" id="PS00217">
    <property type="entry name" value="SUGAR_TRANSPORT_2"/>
    <property type="match status" value="1"/>
</dbReference>
<dbReference type="InterPro" id="IPR003663">
    <property type="entry name" value="Sugar/inositol_transpt"/>
</dbReference>
<protein>
    <submittedName>
        <fullName evidence="9">Sugar/inositol transporter</fullName>
    </submittedName>
</protein>
<feature type="transmembrane region" description="Helical" evidence="7">
    <location>
        <begin position="457"/>
        <end position="480"/>
    </location>
</feature>
<name>A0A168EEV4_9HYPO</name>
<accession>A0A168EEV4</accession>
<dbReference type="OrthoDB" id="5290825at2759"/>
<sequence>MQQKAGGPSFKTSDATLTLPFCCFNRISDQFHAASSTEAGDKTRSASLPHFNLTSSIEAKIKNPLIGIPRRTILSNVDQFCRDKDLDDYRLLIRQGALVAQDPTGYEDIIGEEALSQDAIESLRAEVLHKWRIPKVLYLTIITCSIGAAVQGWDQTGSNGANLTFPKALGIGDTSDRDMMLVGLVNAAPYIGTALFGCWLSDPINSYFGRRGTIFVAANFCLWPVLAGAFCNTWEQLFVCRLLLGVGMGTKASTVPIYAAENSPASIRGALVMSWQLWNAFGIFLGTSANLCLMAMSGEVWRYQLGSAFIPAVPLMILVYFCPESPRWYIKKGRYRQAMRSLLRLRNHPVQAARDLYYIHVQLQVEREFIGQGDYVKRFIELFKIPRIRRATLASFIVMIAQQMCGINIIAFYSSNVFIQAGAGDLQALWATWGFGLINFLFAFPAIWTIDTFGRRSLLLFTFPQMAWTLLAAGLCNLIPGDGGAHLGLVAFFVYLYAAFYSPGEGPVPFTYSAEVFPLSHREVGMSFAVATNLFWASVLGITFPLMLRRLSVLGSFGFYAFLNIAALVLIFLFVPETKQRTLEELDYIFALRTRIFMRYQVTKTLPWWYRRWILWSKDATIQPLYQLDVAEHVEEEEEQDSRASDLGSDNDKARVEMKEIAGYKTTRNATRSITRQSPPP</sequence>
<dbReference type="InterPro" id="IPR050814">
    <property type="entry name" value="Myo-inositol_Transporter"/>
</dbReference>
<keyword evidence="6 7" id="KW-0472">Membrane</keyword>
<feature type="transmembrane region" description="Helical" evidence="7">
    <location>
        <begin position="553"/>
        <end position="575"/>
    </location>
</feature>
<evidence type="ECO:0000256" key="3">
    <source>
        <dbReference type="ARBA" id="ARBA00022448"/>
    </source>
</evidence>
<dbReference type="InterPro" id="IPR005828">
    <property type="entry name" value="MFS_sugar_transport-like"/>
</dbReference>
<keyword evidence="4 7" id="KW-0812">Transmembrane</keyword>
<dbReference type="EMBL" id="AZGY01000005">
    <property type="protein sequence ID" value="KZZ98724.1"/>
    <property type="molecule type" value="Genomic_DNA"/>
</dbReference>
<comment type="similarity">
    <text evidence="2">Belongs to the major facilitator superfamily. Sugar transporter (TC 2.A.1.1) family.</text>
</comment>
<feature type="domain" description="Major facilitator superfamily (MFS) profile" evidence="8">
    <location>
        <begin position="140"/>
        <end position="579"/>
    </location>
</feature>
<feature type="transmembrane region" description="Helical" evidence="7">
    <location>
        <begin position="428"/>
        <end position="450"/>
    </location>
</feature>
<dbReference type="PROSITE" id="PS50850">
    <property type="entry name" value="MFS"/>
    <property type="match status" value="1"/>
</dbReference>
<feature type="transmembrane region" description="Helical" evidence="7">
    <location>
        <begin position="179"/>
        <end position="200"/>
    </location>
</feature>
<evidence type="ECO:0000256" key="1">
    <source>
        <dbReference type="ARBA" id="ARBA00004141"/>
    </source>
</evidence>
<evidence type="ECO:0000256" key="2">
    <source>
        <dbReference type="ARBA" id="ARBA00010992"/>
    </source>
</evidence>
<dbReference type="InterPro" id="IPR036259">
    <property type="entry name" value="MFS_trans_sf"/>
</dbReference>
<dbReference type="FunFam" id="1.20.1250.20:FF:000100">
    <property type="entry name" value="MFS sugar transporter, putative"/>
    <property type="match status" value="1"/>
</dbReference>
<dbReference type="SUPFAM" id="SSF103473">
    <property type="entry name" value="MFS general substrate transporter"/>
    <property type="match status" value="1"/>
</dbReference>
<keyword evidence="5 7" id="KW-1133">Transmembrane helix</keyword>
<feature type="transmembrane region" description="Helical" evidence="7">
    <location>
        <begin position="524"/>
        <end position="547"/>
    </location>
</feature>
<evidence type="ECO:0000313" key="10">
    <source>
        <dbReference type="Proteomes" id="UP000078544"/>
    </source>
</evidence>
<proteinExistence type="inferred from homology"/>
<dbReference type="PANTHER" id="PTHR48020:SF40">
    <property type="entry name" value="MAJOR FACILITATOR SUPERFAMILY (MFS) PROFILE DOMAIN-CONTAINING PROTEIN"/>
    <property type="match status" value="1"/>
</dbReference>